<protein>
    <submittedName>
        <fullName evidence="1">Uncharacterized protein</fullName>
    </submittedName>
</protein>
<proteinExistence type="predicted"/>
<reference evidence="1" key="2">
    <citation type="submission" date="2020-11" db="EMBL/GenBank/DDBJ databases">
        <authorList>
            <person name="McCartney M.A."/>
            <person name="Auch B."/>
            <person name="Kono T."/>
            <person name="Mallez S."/>
            <person name="Becker A."/>
            <person name="Gohl D.M."/>
            <person name="Silverstein K.A.T."/>
            <person name="Koren S."/>
            <person name="Bechman K.B."/>
            <person name="Herman A."/>
            <person name="Abrahante J.E."/>
            <person name="Garbe J."/>
        </authorList>
    </citation>
    <scope>NUCLEOTIDE SEQUENCE</scope>
    <source>
        <strain evidence="1">Duluth1</strain>
        <tissue evidence="1">Whole animal</tissue>
    </source>
</reference>
<evidence type="ECO:0000313" key="1">
    <source>
        <dbReference type="EMBL" id="KAH3787253.1"/>
    </source>
</evidence>
<dbReference type="EMBL" id="JAIWYP010000008">
    <property type="protein sequence ID" value="KAH3787253.1"/>
    <property type="molecule type" value="Genomic_DNA"/>
</dbReference>
<dbReference type="AlphaFoldDB" id="A0A9D4EWR2"/>
<comment type="caution">
    <text evidence="1">The sequence shown here is derived from an EMBL/GenBank/DDBJ whole genome shotgun (WGS) entry which is preliminary data.</text>
</comment>
<dbReference type="Proteomes" id="UP000828390">
    <property type="component" value="Unassembled WGS sequence"/>
</dbReference>
<reference evidence="1" key="1">
    <citation type="journal article" date="2019" name="bioRxiv">
        <title>The Genome of the Zebra Mussel, Dreissena polymorpha: A Resource for Invasive Species Research.</title>
        <authorList>
            <person name="McCartney M.A."/>
            <person name="Auch B."/>
            <person name="Kono T."/>
            <person name="Mallez S."/>
            <person name="Zhang Y."/>
            <person name="Obille A."/>
            <person name="Becker A."/>
            <person name="Abrahante J.E."/>
            <person name="Garbe J."/>
            <person name="Badalamenti J.P."/>
            <person name="Herman A."/>
            <person name="Mangelson H."/>
            <person name="Liachko I."/>
            <person name="Sullivan S."/>
            <person name="Sone E.D."/>
            <person name="Koren S."/>
            <person name="Silverstein K.A.T."/>
            <person name="Beckman K.B."/>
            <person name="Gohl D.M."/>
        </authorList>
    </citation>
    <scope>NUCLEOTIDE SEQUENCE</scope>
    <source>
        <strain evidence="1">Duluth1</strain>
        <tissue evidence="1">Whole animal</tissue>
    </source>
</reference>
<name>A0A9D4EWR2_DREPO</name>
<accession>A0A9D4EWR2</accession>
<gene>
    <name evidence="1" type="ORF">DPMN_165373</name>
</gene>
<evidence type="ECO:0000313" key="2">
    <source>
        <dbReference type="Proteomes" id="UP000828390"/>
    </source>
</evidence>
<sequence>MSLRLESTLSYKEECSRCGWNSWMFPVEKKVQTIPSPICMENYRQPWNQGSRPDEGCTQTWTGCRKDGIQLAVDEKR</sequence>
<keyword evidence="2" id="KW-1185">Reference proteome</keyword>
<organism evidence="1 2">
    <name type="scientific">Dreissena polymorpha</name>
    <name type="common">Zebra mussel</name>
    <name type="synonym">Mytilus polymorpha</name>
    <dbReference type="NCBI Taxonomy" id="45954"/>
    <lineage>
        <taxon>Eukaryota</taxon>
        <taxon>Metazoa</taxon>
        <taxon>Spiralia</taxon>
        <taxon>Lophotrochozoa</taxon>
        <taxon>Mollusca</taxon>
        <taxon>Bivalvia</taxon>
        <taxon>Autobranchia</taxon>
        <taxon>Heteroconchia</taxon>
        <taxon>Euheterodonta</taxon>
        <taxon>Imparidentia</taxon>
        <taxon>Neoheterodontei</taxon>
        <taxon>Myida</taxon>
        <taxon>Dreissenoidea</taxon>
        <taxon>Dreissenidae</taxon>
        <taxon>Dreissena</taxon>
    </lineage>
</organism>